<sequence length="55" mass="5819">MEPYDHTWKNPGSITTEDLRSQAAEMGLAGVDVILLTPASRPATPPPSGRSPTPC</sequence>
<dbReference type="EMBL" id="UHID01000006">
    <property type="protein sequence ID" value="SUP57648.1"/>
    <property type="molecule type" value="Genomic_DNA"/>
</dbReference>
<dbReference type="RefSeq" id="WP_181844048.1">
    <property type="nucleotide sequence ID" value="NZ_UHID01000006.1"/>
</dbReference>
<gene>
    <name evidence="1" type="ORF">NCTC7807_03290</name>
</gene>
<evidence type="ECO:0000313" key="1">
    <source>
        <dbReference type="EMBL" id="SUP57648.1"/>
    </source>
</evidence>
<dbReference type="AlphaFoldDB" id="A0A380NZC4"/>
<dbReference type="Proteomes" id="UP000254150">
    <property type="component" value="Unassembled WGS sequence"/>
</dbReference>
<organism evidence="1 2">
    <name type="scientific">Streptomyces griseus</name>
    <dbReference type="NCBI Taxonomy" id="1911"/>
    <lineage>
        <taxon>Bacteria</taxon>
        <taxon>Bacillati</taxon>
        <taxon>Actinomycetota</taxon>
        <taxon>Actinomycetes</taxon>
        <taxon>Kitasatosporales</taxon>
        <taxon>Streptomycetaceae</taxon>
        <taxon>Streptomyces</taxon>
    </lineage>
</organism>
<reference evidence="1 2" key="1">
    <citation type="submission" date="2018-06" db="EMBL/GenBank/DDBJ databases">
        <authorList>
            <consortium name="Pathogen Informatics"/>
            <person name="Doyle S."/>
        </authorList>
    </citation>
    <scope>NUCLEOTIDE SEQUENCE [LARGE SCALE GENOMIC DNA]</scope>
    <source>
        <strain evidence="1 2">NCTC7807</strain>
    </source>
</reference>
<name>A0A380NZC4_STRGR</name>
<accession>A0A380NZC4</accession>
<proteinExistence type="predicted"/>
<protein>
    <submittedName>
        <fullName evidence="1">Uncharacterized protein</fullName>
    </submittedName>
</protein>
<dbReference type="GeneID" id="95072297"/>
<evidence type="ECO:0000313" key="2">
    <source>
        <dbReference type="Proteomes" id="UP000254150"/>
    </source>
</evidence>